<dbReference type="AlphaFoldDB" id="A0A3N1VKH5"/>
<gene>
    <name evidence="1" type="ORF">EDC27_0580</name>
</gene>
<dbReference type="EMBL" id="RJVA01000009">
    <property type="protein sequence ID" value="ROR03313.1"/>
    <property type="molecule type" value="Genomic_DNA"/>
</dbReference>
<dbReference type="GO" id="GO:0008408">
    <property type="term" value="F:3'-5' exonuclease activity"/>
    <property type="evidence" value="ECO:0007669"/>
    <property type="project" value="InterPro"/>
</dbReference>
<accession>A0A3N1VKH5</accession>
<dbReference type="InterPro" id="IPR027417">
    <property type="entry name" value="P-loop_NTPase"/>
</dbReference>
<dbReference type="GO" id="GO:0003887">
    <property type="term" value="F:DNA-directed DNA polymerase activity"/>
    <property type="evidence" value="ECO:0007669"/>
    <property type="project" value="InterPro"/>
</dbReference>
<protein>
    <submittedName>
        <fullName evidence="1">DNA polymerase III delta prime subunit</fullName>
    </submittedName>
</protein>
<dbReference type="OrthoDB" id="9810148at2"/>
<dbReference type="NCBIfam" id="TIGR00678">
    <property type="entry name" value="holB"/>
    <property type="match status" value="1"/>
</dbReference>
<dbReference type="PANTHER" id="PTHR11669:SF8">
    <property type="entry name" value="DNA POLYMERASE III SUBUNIT DELTA"/>
    <property type="match status" value="1"/>
</dbReference>
<sequence>MFSPEGLTAQPQAQRMLLRMMHEGRLPHAVLLTGIPGIGKKALALECAKAVNCLSPRTKESVMHGGASAMACGQCLSCTKIARGVHPDVLLIAKDGASIKLGQIRDLKERCRVHPYEGKRRVMILEDCQDLTEEASNALLKILEEPPASNLFLLLAPEPYSLMPTIVSRCCHLRCRPLDPQNVAAVLQNQLSLNPQAAARLAQLSFGSLDRARTWAQEHLLERMETVMDRLDKLLRCSMIEFFQEVAQWAKETENLEQDLECIKFAVREILWNTVASSAKGPGAAGAPKHRTPWNQLPVANLLHVLEVLETAAQHLRAHAAKQLLLEAVCLKIKDVIYGQGGKGYRYPFPRGRKNLLF</sequence>
<comment type="caution">
    <text evidence="1">The sequence shown here is derived from an EMBL/GenBank/DDBJ whole genome shotgun (WGS) entry which is preliminary data.</text>
</comment>
<dbReference type="RefSeq" id="WP_123289099.1">
    <property type="nucleotide sequence ID" value="NZ_RJVA01000009.1"/>
</dbReference>
<dbReference type="Pfam" id="PF13177">
    <property type="entry name" value="DNA_pol3_delta2"/>
    <property type="match status" value="1"/>
</dbReference>
<dbReference type="InterPro" id="IPR004622">
    <property type="entry name" value="DNA_pol_HolB"/>
</dbReference>
<proteinExistence type="predicted"/>
<keyword evidence="2" id="KW-1185">Reference proteome</keyword>
<dbReference type="Proteomes" id="UP000276223">
    <property type="component" value="Unassembled WGS sequence"/>
</dbReference>
<reference evidence="1 2" key="1">
    <citation type="submission" date="2018-11" db="EMBL/GenBank/DDBJ databases">
        <title>Genomic Encyclopedia of Type Strains, Phase IV (KMG-IV): sequencing the most valuable type-strain genomes for metagenomic binning, comparative biology and taxonomic classification.</title>
        <authorList>
            <person name="Goeker M."/>
        </authorList>
    </citation>
    <scope>NUCLEOTIDE SEQUENCE [LARGE SCALE GENOMIC DNA]</scope>
    <source>
        <strain evidence="1 2">DSM 22027</strain>
    </source>
</reference>
<dbReference type="SUPFAM" id="SSF52540">
    <property type="entry name" value="P-loop containing nucleoside triphosphate hydrolases"/>
    <property type="match status" value="1"/>
</dbReference>
<organism evidence="1 2">
    <name type="scientific">Desulfosoma caldarium</name>
    <dbReference type="NCBI Taxonomy" id="610254"/>
    <lineage>
        <taxon>Bacteria</taxon>
        <taxon>Pseudomonadati</taxon>
        <taxon>Thermodesulfobacteriota</taxon>
        <taxon>Syntrophobacteria</taxon>
        <taxon>Syntrophobacterales</taxon>
        <taxon>Syntrophobacteraceae</taxon>
        <taxon>Desulfosoma</taxon>
    </lineage>
</organism>
<dbReference type="Gene3D" id="3.40.50.300">
    <property type="entry name" value="P-loop containing nucleotide triphosphate hydrolases"/>
    <property type="match status" value="1"/>
</dbReference>
<dbReference type="PANTHER" id="PTHR11669">
    <property type="entry name" value="REPLICATION FACTOR C / DNA POLYMERASE III GAMMA-TAU SUBUNIT"/>
    <property type="match status" value="1"/>
</dbReference>
<evidence type="ECO:0000313" key="1">
    <source>
        <dbReference type="EMBL" id="ROR03313.1"/>
    </source>
</evidence>
<dbReference type="InterPro" id="IPR050238">
    <property type="entry name" value="DNA_Rep/Repair_Clamp_Loader"/>
</dbReference>
<name>A0A3N1VKH5_9BACT</name>
<dbReference type="GO" id="GO:0006261">
    <property type="term" value="P:DNA-templated DNA replication"/>
    <property type="evidence" value="ECO:0007669"/>
    <property type="project" value="TreeGrafter"/>
</dbReference>
<evidence type="ECO:0000313" key="2">
    <source>
        <dbReference type="Proteomes" id="UP000276223"/>
    </source>
</evidence>